<dbReference type="PANTHER" id="PTHR48041">
    <property type="entry name" value="ABC TRANSPORTER G FAMILY MEMBER 28"/>
    <property type="match status" value="1"/>
</dbReference>
<keyword evidence="5 12" id="KW-0812">Transmembrane</keyword>
<dbReference type="GO" id="GO:0005524">
    <property type="term" value="F:ATP binding"/>
    <property type="evidence" value="ECO:0007669"/>
    <property type="project" value="UniProtKB-KW"/>
</dbReference>
<dbReference type="SUPFAM" id="SSF52540">
    <property type="entry name" value="P-loop containing nucleoside triphosphate hydrolases"/>
    <property type="match status" value="1"/>
</dbReference>
<dbReference type="InterPro" id="IPR017871">
    <property type="entry name" value="ABC_transporter-like_CS"/>
</dbReference>
<name>A0A7R8YZX8_HERIL</name>
<keyword evidence="3" id="KW-0813">Transport</keyword>
<evidence type="ECO:0000256" key="8">
    <source>
        <dbReference type="ARBA" id="ARBA00022989"/>
    </source>
</evidence>
<evidence type="ECO:0000256" key="9">
    <source>
        <dbReference type="ARBA" id="ARBA00023136"/>
    </source>
</evidence>
<keyword evidence="7" id="KW-0067">ATP-binding</keyword>
<evidence type="ECO:0000256" key="3">
    <source>
        <dbReference type="ARBA" id="ARBA00022448"/>
    </source>
</evidence>
<comment type="subcellular location">
    <subcellularLocation>
        <location evidence="1">Membrane</location>
        <topology evidence="1">Multi-pass membrane protein</topology>
    </subcellularLocation>
</comment>
<gene>
    <name evidence="14" type="ORF">HERILL_LOCUS13419</name>
</gene>
<feature type="transmembrane region" description="Helical" evidence="12">
    <location>
        <begin position="498"/>
        <end position="521"/>
    </location>
</feature>
<accession>A0A7R8YZX8</accession>
<evidence type="ECO:0000256" key="2">
    <source>
        <dbReference type="ARBA" id="ARBA00005814"/>
    </source>
</evidence>
<dbReference type="Pfam" id="PF00005">
    <property type="entry name" value="ABC_tran"/>
    <property type="match status" value="1"/>
</dbReference>
<dbReference type="InterPro" id="IPR027417">
    <property type="entry name" value="P-loop_NTPase"/>
</dbReference>
<dbReference type="InParanoid" id="A0A7R8YZX8"/>
<dbReference type="SMART" id="SM00382">
    <property type="entry name" value="AAA"/>
    <property type="match status" value="1"/>
</dbReference>
<feature type="transmembrane region" description="Helical" evidence="12">
    <location>
        <begin position="567"/>
        <end position="592"/>
    </location>
</feature>
<dbReference type="PROSITE" id="PS50893">
    <property type="entry name" value="ABC_TRANSPORTER_2"/>
    <property type="match status" value="1"/>
</dbReference>
<dbReference type="InterPro" id="IPR013525">
    <property type="entry name" value="ABC2_TM"/>
</dbReference>
<dbReference type="InterPro" id="IPR003593">
    <property type="entry name" value="AAA+_ATPase"/>
</dbReference>
<feature type="domain" description="ABC transporter" evidence="13">
    <location>
        <begin position="84"/>
        <end position="332"/>
    </location>
</feature>
<feature type="compositionally biased region" description="Basic and acidic residues" evidence="11">
    <location>
        <begin position="1"/>
        <end position="12"/>
    </location>
</feature>
<feature type="transmembrane region" description="Helical" evidence="12">
    <location>
        <begin position="420"/>
        <end position="441"/>
    </location>
</feature>
<dbReference type="PANTHER" id="PTHR48041:SF129">
    <property type="entry name" value="PROTEIN WHITE"/>
    <property type="match status" value="1"/>
</dbReference>
<evidence type="ECO:0000256" key="5">
    <source>
        <dbReference type="ARBA" id="ARBA00022692"/>
    </source>
</evidence>
<evidence type="ECO:0000256" key="10">
    <source>
        <dbReference type="ARBA" id="ARBA00039188"/>
    </source>
</evidence>
<evidence type="ECO:0000256" key="1">
    <source>
        <dbReference type="ARBA" id="ARBA00004141"/>
    </source>
</evidence>
<keyword evidence="8 12" id="KW-1133">Transmembrane helix</keyword>
<dbReference type="SMR" id="A0A7R8YZX8"/>
<evidence type="ECO:0000313" key="15">
    <source>
        <dbReference type="Proteomes" id="UP000594454"/>
    </source>
</evidence>
<evidence type="ECO:0000256" key="12">
    <source>
        <dbReference type="SAM" id="Phobius"/>
    </source>
</evidence>
<keyword evidence="15" id="KW-1185">Reference proteome</keyword>
<dbReference type="GO" id="GO:0140359">
    <property type="term" value="F:ABC-type transporter activity"/>
    <property type="evidence" value="ECO:0007669"/>
    <property type="project" value="InterPro"/>
</dbReference>
<feature type="region of interest" description="Disordered" evidence="11">
    <location>
        <begin position="1"/>
        <end position="27"/>
    </location>
</feature>
<evidence type="ECO:0000256" key="6">
    <source>
        <dbReference type="ARBA" id="ARBA00022741"/>
    </source>
</evidence>
<feature type="transmembrane region" description="Helical" evidence="12">
    <location>
        <begin position="453"/>
        <end position="477"/>
    </location>
</feature>
<dbReference type="OMA" id="MPRHLTY"/>
<proteinExistence type="inferred from homology"/>
<evidence type="ECO:0000256" key="4">
    <source>
        <dbReference type="ARBA" id="ARBA00022474"/>
    </source>
</evidence>
<feature type="compositionally biased region" description="Polar residues" evidence="11">
    <location>
        <begin position="16"/>
        <end position="27"/>
    </location>
</feature>
<dbReference type="EMBL" id="LR899013">
    <property type="protein sequence ID" value="CAD7090966.1"/>
    <property type="molecule type" value="Genomic_DNA"/>
</dbReference>
<dbReference type="InterPro" id="IPR003439">
    <property type="entry name" value="ABC_transporter-like_ATP-bd"/>
</dbReference>
<keyword evidence="4" id="KW-0608">Pigment</keyword>
<keyword evidence="9 12" id="KW-0472">Membrane</keyword>
<dbReference type="Pfam" id="PF01061">
    <property type="entry name" value="ABC2_membrane"/>
    <property type="match status" value="1"/>
</dbReference>
<dbReference type="GO" id="GO:0016887">
    <property type="term" value="F:ATP hydrolysis activity"/>
    <property type="evidence" value="ECO:0007669"/>
    <property type="project" value="InterPro"/>
</dbReference>
<dbReference type="AlphaFoldDB" id="A0A7R8YZX8"/>
<feature type="transmembrane region" description="Helical" evidence="12">
    <location>
        <begin position="648"/>
        <end position="672"/>
    </location>
</feature>
<dbReference type="FunFam" id="3.40.50.300:FF:001225">
    <property type="entry name" value="ATP-binding cassette sub-family G member"/>
    <property type="match status" value="1"/>
</dbReference>
<reference evidence="14 15" key="1">
    <citation type="submission" date="2020-11" db="EMBL/GenBank/DDBJ databases">
        <authorList>
            <person name="Wallbank WR R."/>
            <person name="Pardo Diaz C."/>
            <person name="Kozak K."/>
            <person name="Martin S."/>
            <person name="Jiggins C."/>
            <person name="Moest M."/>
            <person name="Warren A I."/>
            <person name="Generalovic N T."/>
            <person name="Byers J.R.P. K."/>
            <person name="Montejo-Kovacevich G."/>
            <person name="Yen C E."/>
        </authorList>
    </citation>
    <scope>NUCLEOTIDE SEQUENCE [LARGE SCALE GENOMIC DNA]</scope>
</reference>
<evidence type="ECO:0000259" key="13">
    <source>
        <dbReference type="PROSITE" id="PS50893"/>
    </source>
</evidence>
<dbReference type="Gene3D" id="3.40.50.300">
    <property type="entry name" value="P-loop containing nucleotide triphosphate hydrolases"/>
    <property type="match status" value="1"/>
</dbReference>
<dbReference type="NCBIfam" id="TIGR00955">
    <property type="entry name" value="3a01204"/>
    <property type="match status" value="1"/>
</dbReference>
<evidence type="ECO:0000313" key="14">
    <source>
        <dbReference type="EMBL" id="CAD7090966.1"/>
    </source>
</evidence>
<feature type="transmembrane region" description="Helical" evidence="12">
    <location>
        <begin position="533"/>
        <end position="555"/>
    </location>
</feature>
<dbReference type="OrthoDB" id="66620at2759"/>
<sequence>MTPGSDDREQLIKDSSFGSDSNIGHSSTRNNEHIAIRVLSPRNYGSVDDHSKKEEARLTYSWYNLDIFAEVHNAEGSLITNTCRKLKEIVCRQRRIPAPRKQLLKNVFGVAHPGELLAIMGSSGAGKTTLLNALAFRVPPGVQVSPSAVRQLNGCPVGTEQMRARCAYVQQDDLFISSMTAREHLIFQAMLRMPRSIPYYQKIERVDQVLQELSLAKCQNTLIGAPGRIKGLSGGERKRLAFASEALTDPPLLLCDEPTSGLDSYMAHSVVQVLKRLAEKGKTIILTIHQPSSEIYEMFDKLMLMAEGRVAFLGTPDQATDFFAQQGMICPANYNPADFFIQLLAIAPGKEIECRESVNKISDNFAIGPIAKETSEIFRQSTSQLTSFSTEVSIGYRATWFTQLRAVLWRSWLTVLKEPLLVKVRLLQTVMIALLIGLIFYGQTLTQDGVMNINGAIFLFLTNMTFQNAFAVINVFCSELPVFLREYRSRLYRCSTYFLGKTLSELPLFLAVPIIFTSIVYPMVGLRPGLHHYLVALGLVCLVANVATSFGYLVSTFSSSTSMALSVGPPIIIPFLLFGGFLLNTGSVPAYLEWLSYLSWFRYGNEGLLINQWADVQPGEITCTRPNATCPASGEVILTTFNFAAEDLVWDAVGLVSLLVSFRLVAFLGLVMKARGVN</sequence>
<evidence type="ECO:0000256" key="11">
    <source>
        <dbReference type="SAM" id="MobiDB-lite"/>
    </source>
</evidence>
<dbReference type="InterPro" id="IPR043926">
    <property type="entry name" value="ABCG_dom"/>
</dbReference>
<evidence type="ECO:0000256" key="7">
    <source>
        <dbReference type="ARBA" id="ARBA00022840"/>
    </source>
</evidence>
<organism evidence="14 15">
    <name type="scientific">Hermetia illucens</name>
    <name type="common">Black soldier fly</name>
    <dbReference type="NCBI Taxonomy" id="343691"/>
    <lineage>
        <taxon>Eukaryota</taxon>
        <taxon>Metazoa</taxon>
        <taxon>Ecdysozoa</taxon>
        <taxon>Arthropoda</taxon>
        <taxon>Hexapoda</taxon>
        <taxon>Insecta</taxon>
        <taxon>Pterygota</taxon>
        <taxon>Neoptera</taxon>
        <taxon>Endopterygota</taxon>
        <taxon>Diptera</taxon>
        <taxon>Brachycera</taxon>
        <taxon>Stratiomyomorpha</taxon>
        <taxon>Stratiomyidae</taxon>
        <taxon>Hermetiinae</taxon>
        <taxon>Hermetia</taxon>
    </lineage>
</organism>
<dbReference type="FunCoup" id="A0A7R8YZX8">
    <property type="interactions" value="2"/>
</dbReference>
<dbReference type="PROSITE" id="PS00211">
    <property type="entry name" value="ABC_TRANSPORTER_1"/>
    <property type="match status" value="1"/>
</dbReference>
<dbReference type="Pfam" id="PF19055">
    <property type="entry name" value="ABC2_membrane_7"/>
    <property type="match status" value="1"/>
</dbReference>
<dbReference type="GO" id="GO:0030659">
    <property type="term" value="C:cytoplasmic vesicle membrane"/>
    <property type="evidence" value="ECO:0007669"/>
    <property type="project" value="TreeGrafter"/>
</dbReference>
<dbReference type="GO" id="GO:0031409">
    <property type="term" value="F:pigment binding"/>
    <property type="evidence" value="ECO:0007669"/>
    <property type="project" value="UniProtKB-KW"/>
</dbReference>
<keyword evidence="6" id="KW-0547">Nucleotide-binding</keyword>
<dbReference type="Proteomes" id="UP000594454">
    <property type="component" value="Chromosome 5"/>
</dbReference>
<dbReference type="GO" id="GO:0005886">
    <property type="term" value="C:plasma membrane"/>
    <property type="evidence" value="ECO:0007669"/>
    <property type="project" value="TreeGrafter"/>
</dbReference>
<dbReference type="InterPro" id="IPR050352">
    <property type="entry name" value="ABCG_transporters"/>
</dbReference>
<protein>
    <recommendedName>
        <fullName evidence="10">Protein white</fullName>
    </recommendedName>
</protein>
<dbReference type="InterPro" id="IPR005284">
    <property type="entry name" value="Pigment_permease/Abcg"/>
</dbReference>
<comment type="similarity">
    <text evidence="2">Belongs to the ABC transporter superfamily. ABCG family. Eye pigment precursor importer (TC 3.A.1.204) subfamily.</text>
</comment>